<feature type="region of interest" description="Disordered" evidence="5">
    <location>
        <begin position="440"/>
        <end position="470"/>
    </location>
</feature>
<keyword evidence="2" id="KW-0808">Transferase</keyword>
<keyword evidence="4" id="KW-0479">Metal-binding</keyword>
<keyword evidence="3" id="KW-0520">NAD</keyword>
<keyword evidence="4" id="KW-0862">Zinc</keyword>
<proteinExistence type="inferred from homology"/>
<feature type="active site" description="Proton acceptor" evidence="4">
    <location>
        <position position="153"/>
    </location>
</feature>
<evidence type="ECO:0000313" key="8">
    <source>
        <dbReference type="Proteomes" id="UP000193498"/>
    </source>
</evidence>
<feature type="binding site" evidence="4">
    <location>
        <position position="161"/>
    </location>
    <ligand>
        <name>Zn(2+)</name>
        <dbReference type="ChEBI" id="CHEBI:29105"/>
    </ligand>
</feature>
<dbReference type="PANTHER" id="PTHR11085:SF8">
    <property type="entry name" value="NAD-DEPENDENT HISTONE DEACETYLASE HST3"/>
    <property type="match status" value="1"/>
</dbReference>
<dbReference type="Gene3D" id="3.40.50.1220">
    <property type="entry name" value="TPP-binding domain"/>
    <property type="match status" value="1"/>
</dbReference>
<keyword evidence="8" id="KW-1185">Reference proteome</keyword>
<accession>A0A1Y1Y9J5</accession>
<organism evidence="7 8">
    <name type="scientific">Basidiobolus meristosporus CBS 931.73</name>
    <dbReference type="NCBI Taxonomy" id="1314790"/>
    <lineage>
        <taxon>Eukaryota</taxon>
        <taxon>Fungi</taxon>
        <taxon>Fungi incertae sedis</taxon>
        <taxon>Zoopagomycota</taxon>
        <taxon>Entomophthoromycotina</taxon>
        <taxon>Basidiobolomycetes</taxon>
        <taxon>Basidiobolales</taxon>
        <taxon>Basidiobolaceae</taxon>
        <taxon>Basidiobolus</taxon>
    </lineage>
</organism>
<comment type="caution">
    <text evidence="7">The sequence shown here is derived from an EMBL/GenBank/DDBJ whole genome shotgun (WGS) entry which is preliminary data.</text>
</comment>
<dbReference type="EMBL" id="MCFE01000201">
    <property type="protein sequence ID" value="ORX94565.1"/>
    <property type="molecule type" value="Genomic_DNA"/>
</dbReference>
<evidence type="ECO:0000256" key="4">
    <source>
        <dbReference type="PROSITE-ProRule" id="PRU00236"/>
    </source>
</evidence>
<dbReference type="InterPro" id="IPR026590">
    <property type="entry name" value="Ssirtuin_cat_dom"/>
</dbReference>
<dbReference type="InterPro" id="IPR003000">
    <property type="entry name" value="Sirtuin"/>
</dbReference>
<feature type="binding site" evidence="4">
    <location>
        <position position="189"/>
    </location>
    <ligand>
        <name>Zn(2+)</name>
        <dbReference type="ChEBI" id="CHEBI:29105"/>
    </ligand>
</feature>
<evidence type="ECO:0000256" key="1">
    <source>
        <dbReference type="ARBA" id="ARBA00006924"/>
    </source>
</evidence>
<protein>
    <submittedName>
        <fullName evidence="7">DHS-like NAD/FAD-binding domain-containing protein</fullName>
    </submittedName>
</protein>
<sequence length="470" mass="52116">MFSKVDLRDIFTQTSGDLNDIAQSIYSCKKCVILTGAGISCSAGIPDFRSADGLYNLVKAKFPQSVLKGKDIFDATLFKDEVSTKIFYSFMAELSELTSKAQVTKTHEFIRHLHDDGKLLRCYTQNIDCLEEKLELNTDLLDDSKNVKVVQLHGSLGRVSCTACSEKSDLTKAILDQFHTGAAPPCSACSVRCREREQKGKRSIAVGTLRPDIILYNEHHPLGDTIGKIQQVDLRRKPDLLIIMGTTLKVCGFKNLVKEMARTVHLSKKGKVIFVNKTELPTKEWEGVIDYFVIGETDKWVEQVERLVDELKAKKASRKKKAPVQDNTLDNYISEMTSDDEPLPCTIMAVHKTPENKIRRKVLGRKSVPKLNIRAEPVTSMLPTPPASPVKSRSQSLDVPSDKPIKKTGAKKLCEVVLSTSRVTRQSTRQQTVDSMLKATKNTIGSKKAKQPSPSGLAAARGRLIATGDN</sequence>
<dbReference type="InterPro" id="IPR050134">
    <property type="entry name" value="NAD-dep_sirtuin_deacylases"/>
</dbReference>
<dbReference type="PANTHER" id="PTHR11085">
    <property type="entry name" value="NAD-DEPENDENT PROTEIN DEACYLASE SIRTUIN-5, MITOCHONDRIAL-RELATED"/>
    <property type="match status" value="1"/>
</dbReference>
<dbReference type="Proteomes" id="UP000193498">
    <property type="component" value="Unassembled WGS sequence"/>
</dbReference>
<reference evidence="7 8" key="1">
    <citation type="submission" date="2016-07" db="EMBL/GenBank/DDBJ databases">
        <title>Pervasive Adenine N6-methylation of Active Genes in Fungi.</title>
        <authorList>
            <consortium name="DOE Joint Genome Institute"/>
            <person name="Mondo S.J."/>
            <person name="Dannebaum R.O."/>
            <person name="Kuo R.C."/>
            <person name="Labutti K."/>
            <person name="Haridas S."/>
            <person name="Kuo A."/>
            <person name="Salamov A."/>
            <person name="Ahrendt S.R."/>
            <person name="Lipzen A."/>
            <person name="Sullivan W."/>
            <person name="Andreopoulos W.B."/>
            <person name="Clum A."/>
            <person name="Lindquist E."/>
            <person name="Daum C."/>
            <person name="Ramamoorthy G.K."/>
            <person name="Gryganskyi A."/>
            <person name="Culley D."/>
            <person name="Magnuson J.K."/>
            <person name="James T.Y."/>
            <person name="O'Malley M.A."/>
            <person name="Stajich J.E."/>
            <person name="Spatafora J.W."/>
            <person name="Visel A."/>
            <person name="Grigoriev I.V."/>
        </authorList>
    </citation>
    <scope>NUCLEOTIDE SEQUENCE [LARGE SCALE GENOMIC DNA]</scope>
    <source>
        <strain evidence="7 8">CBS 931.73</strain>
    </source>
</reference>
<comment type="similarity">
    <text evidence="1">Belongs to the sirtuin family. Class I subfamily.</text>
</comment>
<dbReference type="GO" id="GO:0017136">
    <property type="term" value="F:histone deacetylase activity, NAD-dependent"/>
    <property type="evidence" value="ECO:0007669"/>
    <property type="project" value="TreeGrafter"/>
</dbReference>
<evidence type="ECO:0000313" key="7">
    <source>
        <dbReference type="EMBL" id="ORX94565.1"/>
    </source>
</evidence>
<evidence type="ECO:0000259" key="6">
    <source>
        <dbReference type="PROSITE" id="PS50305"/>
    </source>
</evidence>
<feature type="binding site" evidence="4">
    <location>
        <position position="193"/>
    </location>
    <ligand>
        <name>Zn(2+)</name>
        <dbReference type="ChEBI" id="CHEBI:29105"/>
    </ligand>
</feature>
<dbReference type="GO" id="GO:0005634">
    <property type="term" value="C:nucleus"/>
    <property type="evidence" value="ECO:0007669"/>
    <property type="project" value="TreeGrafter"/>
</dbReference>
<name>A0A1Y1Y9J5_9FUNG</name>
<dbReference type="Gene3D" id="3.30.1600.10">
    <property type="entry name" value="SIR2/SIRT2 'Small Domain"/>
    <property type="match status" value="1"/>
</dbReference>
<dbReference type="InterPro" id="IPR029035">
    <property type="entry name" value="DHS-like_NAD/FAD-binding_dom"/>
</dbReference>
<dbReference type="InParanoid" id="A0A1Y1Y9J5"/>
<feature type="binding site" evidence="4">
    <location>
        <position position="164"/>
    </location>
    <ligand>
        <name>Zn(2+)</name>
        <dbReference type="ChEBI" id="CHEBI:29105"/>
    </ligand>
</feature>
<dbReference type="Pfam" id="PF02146">
    <property type="entry name" value="SIR2"/>
    <property type="match status" value="1"/>
</dbReference>
<dbReference type="GO" id="GO:0070403">
    <property type="term" value="F:NAD+ binding"/>
    <property type="evidence" value="ECO:0007669"/>
    <property type="project" value="InterPro"/>
</dbReference>
<feature type="domain" description="Deacetylase sirtuin-type" evidence="6">
    <location>
        <begin position="11"/>
        <end position="314"/>
    </location>
</feature>
<gene>
    <name evidence="7" type="ORF">K493DRAFT_337728</name>
</gene>
<dbReference type="AlphaFoldDB" id="A0A1Y1Y9J5"/>
<dbReference type="SUPFAM" id="SSF52467">
    <property type="entry name" value="DHS-like NAD/FAD-binding domain"/>
    <property type="match status" value="1"/>
</dbReference>
<feature type="region of interest" description="Disordered" evidence="5">
    <location>
        <begin position="379"/>
        <end position="405"/>
    </location>
</feature>
<dbReference type="GO" id="GO:0046872">
    <property type="term" value="F:metal ion binding"/>
    <property type="evidence" value="ECO:0007669"/>
    <property type="project" value="UniProtKB-KW"/>
</dbReference>
<evidence type="ECO:0000256" key="2">
    <source>
        <dbReference type="ARBA" id="ARBA00022679"/>
    </source>
</evidence>
<evidence type="ECO:0000256" key="3">
    <source>
        <dbReference type="ARBA" id="ARBA00023027"/>
    </source>
</evidence>
<dbReference type="STRING" id="1314790.A0A1Y1Y9J5"/>
<dbReference type="OrthoDB" id="2919105at2759"/>
<dbReference type="FunCoup" id="A0A1Y1Y9J5">
    <property type="interactions" value="83"/>
</dbReference>
<dbReference type="InterPro" id="IPR026591">
    <property type="entry name" value="Sirtuin_cat_small_dom_sf"/>
</dbReference>
<evidence type="ECO:0000256" key="5">
    <source>
        <dbReference type="SAM" id="MobiDB-lite"/>
    </source>
</evidence>
<dbReference type="PROSITE" id="PS50305">
    <property type="entry name" value="SIRTUIN"/>
    <property type="match status" value="1"/>
</dbReference>